<dbReference type="RefSeq" id="WP_251261054.1">
    <property type="nucleotide sequence ID" value="NZ_JAMQGP010000003.1"/>
</dbReference>
<keyword evidence="1" id="KW-0732">Signal</keyword>
<dbReference type="InterPro" id="IPR012334">
    <property type="entry name" value="Pectin_lyas_fold"/>
</dbReference>
<keyword evidence="3" id="KW-1185">Reference proteome</keyword>
<dbReference type="SUPFAM" id="SSF50370">
    <property type="entry name" value="Ricin B-like lectins"/>
    <property type="match status" value="1"/>
</dbReference>
<evidence type="ECO:0000313" key="3">
    <source>
        <dbReference type="Proteomes" id="UP001165393"/>
    </source>
</evidence>
<dbReference type="EMBL" id="JAMQGP010000003">
    <property type="protein sequence ID" value="MCM2679607.1"/>
    <property type="molecule type" value="Genomic_DNA"/>
</dbReference>
<dbReference type="Proteomes" id="UP001165393">
    <property type="component" value="Unassembled WGS sequence"/>
</dbReference>
<sequence>MRLSLSSTLVFASLFSVNTSIAQINIANLPTPNNSYLQSSDVYSARVKQGNGEWKTLHPRMAESQDELIPNKNNTLLHNRDFSFIPLSFTPQDGPITIQVTKNSNKISENVVFDASNVEVIGADSAPSKINNNTIEFTLSEPKYVVVNFDVNSNKHVDGQHEVVKHMLTIFADPINNDLVEPNASSGNTKVVYDNSTTWQELVDADVIVFRAGYHDLESRFGLKGIPVTHGTKVWLHQNALVSGHIIGYDANGENGNSWSVADNVEIYGRGMLYMGDYRNSPSTPNNGPYWRPNDKAHTSTSSPYMVEAVGLNGGENTKLRGVIIGDIMWHGVVVGWNSVIDRVKIWGWHGNNDAFRPHNGSVVQNSFLRPVDDSFYAFDIDVKDNLVWPSFNGGFITCGWAGKYNTGGIKVSNTTMVYPEWTNIGNNNGIVMSQIGTYQECDGITINTMDVYGDPIAILNLKTSSLVDNSVWWDKASDNPGVRNIEINDLTIYGRQKTKSLVDKAAQFNLEDVTFNNLLITEFSDEPVTNADRSMLFTGSAATNNNILNINSDSGETPPVTSEYVLLESRLFAGYNFKATNGTGGLKLVNTNGTMVQWRLVETDNGYFYLENKAQNNERLKAVDGNLSFDLTQDTGNKVQWKKVATSNGYFYLESRNYPNKRLTASSTAQTTSTGFSLTTNTGFGTQWKEASF</sequence>
<dbReference type="InterPro" id="IPR035992">
    <property type="entry name" value="Ricin_B-like_lectins"/>
</dbReference>
<evidence type="ECO:0000256" key="1">
    <source>
        <dbReference type="SAM" id="SignalP"/>
    </source>
</evidence>
<dbReference type="AlphaFoldDB" id="A0AA41W6J8"/>
<accession>A0AA41W6J8</accession>
<dbReference type="Gene3D" id="2.160.20.10">
    <property type="entry name" value="Single-stranded right-handed beta-helix, Pectin lyase-like"/>
    <property type="match status" value="1"/>
</dbReference>
<evidence type="ECO:0000313" key="2">
    <source>
        <dbReference type="EMBL" id="MCM2679607.1"/>
    </source>
</evidence>
<dbReference type="SUPFAM" id="SSF51126">
    <property type="entry name" value="Pectin lyase-like"/>
    <property type="match status" value="1"/>
</dbReference>
<dbReference type="Gene3D" id="2.80.10.50">
    <property type="match status" value="1"/>
</dbReference>
<protein>
    <submittedName>
        <fullName evidence="2">Uncharacterized protein</fullName>
    </submittedName>
</protein>
<comment type="caution">
    <text evidence="2">The sequence shown here is derived from an EMBL/GenBank/DDBJ whole genome shotgun (WGS) entry which is preliminary data.</text>
</comment>
<proteinExistence type="predicted"/>
<name>A0AA41W6J8_9GAMM</name>
<organism evidence="2 3">
    <name type="scientific">Echinimonas agarilytica</name>
    <dbReference type="NCBI Taxonomy" id="1215918"/>
    <lineage>
        <taxon>Bacteria</taxon>
        <taxon>Pseudomonadati</taxon>
        <taxon>Pseudomonadota</taxon>
        <taxon>Gammaproteobacteria</taxon>
        <taxon>Alteromonadales</taxon>
        <taxon>Echinimonadaceae</taxon>
        <taxon>Echinimonas</taxon>
    </lineage>
</organism>
<feature type="chain" id="PRO_5041257071" evidence="1">
    <location>
        <begin position="23"/>
        <end position="694"/>
    </location>
</feature>
<dbReference type="InterPro" id="IPR011050">
    <property type="entry name" value="Pectin_lyase_fold/virulence"/>
</dbReference>
<gene>
    <name evidence="2" type="ORF">NAF29_07985</name>
</gene>
<feature type="signal peptide" evidence="1">
    <location>
        <begin position="1"/>
        <end position="22"/>
    </location>
</feature>
<reference evidence="2 3" key="1">
    <citation type="journal article" date="2013" name="Antonie Van Leeuwenhoek">
        <title>Echinimonas agarilytica gen. nov., sp. nov., a new gammaproteobacterium isolated from the sea urchin Strongylocentrotus intermedius.</title>
        <authorList>
            <person name="Nedashkovskaya O.I."/>
            <person name="Stenkova A.M."/>
            <person name="Zhukova N.V."/>
            <person name="Van Trappen S."/>
            <person name="Lee J.S."/>
            <person name="Kim S.B."/>
        </authorList>
    </citation>
    <scope>NUCLEOTIDE SEQUENCE [LARGE SCALE GENOMIC DNA]</scope>
    <source>
        <strain evidence="2 3">KMM 6351</strain>
    </source>
</reference>